<dbReference type="PANTHER" id="PTHR43798:SF33">
    <property type="entry name" value="HYDROLASE, PUTATIVE (AFU_ORTHOLOGUE AFUA_2G14860)-RELATED"/>
    <property type="match status" value="1"/>
</dbReference>
<dbReference type="InterPro" id="IPR000639">
    <property type="entry name" value="Epox_hydrolase-like"/>
</dbReference>
<sequence>MALTEENILDVPGMASRWVRLANGSRAHYMTSGTTGPAVILLHGGLPGSSGLAGWRFMAPYLGENGFRVFCPDMPGFGLSDTREEYWPKGMESFVDFIDQFAEALCLDEFHLAGNSMGCMNTVNYSVAHPDKVKSFILIAGDIGDVVPEHLTPPSGDFHLTAYDGTRDGMRTMMEAIIYRNEAISEDLIEMRYLASKDRMQAHAKFWPTLLEYRRIVEWSDQNRAARLSTKGRLDRLNIPGLYLYGRQDVLTPVEWGYVQEDHLPNVQFFYPDECGHQGQTDRPDLFNPVFLEFFRDGKVSGETADAAGVSDRRPELPLVDRSMVLAH</sequence>
<keyword evidence="2" id="KW-0378">Hydrolase</keyword>
<evidence type="ECO:0000259" key="1">
    <source>
        <dbReference type="Pfam" id="PF00561"/>
    </source>
</evidence>
<proteinExistence type="predicted"/>
<organism evidence="2 3">
    <name type="scientific">Citricoccus zhacaiensis</name>
    <dbReference type="NCBI Taxonomy" id="489142"/>
    <lineage>
        <taxon>Bacteria</taxon>
        <taxon>Bacillati</taxon>
        <taxon>Actinomycetota</taxon>
        <taxon>Actinomycetes</taxon>
        <taxon>Micrococcales</taxon>
        <taxon>Micrococcaceae</taxon>
        <taxon>Citricoccus</taxon>
    </lineage>
</organism>
<dbReference type="EMBL" id="BMLQ01000010">
    <property type="protein sequence ID" value="GGO48672.1"/>
    <property type="molecule type" value="Genomic_DNA"/>
</dbReference>
<accession>A0ABQ2MAF1</accession>
<evidence type="ECO:0000313" key="2">
    <source>
        <dbReference type="EMBL" id="GGO48672.1"/>
    </source>
</evidence>
<gene>
    <name evidence="2" type="primary">mhpC</name>
    <name evidence="2" type="ORF">GCM10010977_28800</name>
</gene>
<comment type="caution">
    <text evidence="2">The sequence shown here is derived from an EMBL/GenBank/DDBJ whole genome shotgun (WGS) entry which is preliminary data.</text>
</comment>
<dbReference type="Proteomes" id="UP000642509">
    <property type="component" value="Unassembled WGS sequence"/>
</dbReference>
<dbReference type="InterPro" id="IPR000073">
    <property type="entry name" value="AB_hydrolase_1"/>
</dbReference>
<reference evidence="3" key="1">
    <citation type="journal article" date="2019" name="Int. J. Syst. Evol. Microbiol.">
        <title>The Global Catalogue of Microorganisms (GCM) 10K type strain sequencing project: providing services to taxonomists for standard genome sequencing and annotation.</title>
        <authorList>
            <consortium name="The Broad Institute Genomics Platform"/>
            <consortium name="The Broad Institute Genome Sequencing Center for Infectious Disease"/>
            <person name="Wu L."/>
            <person name="Ma J."/>
        </authorList>
    </citation>
    <scope>NUCLEOTIDE SEQUENCE [LARGE SCALE GENOMIC DNA]</scope>
    <source>
        <strain evidence="3">CGMCC 1.7064</strain>
    </source>
</reference>
<dbReference type="PRINTS" id="PR00111">
    <property type="entry name" value="ABHYDROLASE"/>
</dbReference>
<dbReference type="Gene3D" id="3.40.50.1820">
    <property type="entry name" value="alpha/beta hydrolase"/>
    <property type="match status" value="1"/>
</dbReference>
<dbReference type="SUPFAM" id="SSF53474">
    <property type="entry name" value="alpha/beta-Hydrolases"/>
    <property type="match status" value="1"/>
</dbReference>
<dbReference type="RefSeq" id="WP_188806866.1">
    <property type="nucleotide sequence ID" value="NZ_BAAAOU010000010.1"/>
</dbReference>
<name>A0ABQ2MAF1_9MICC</name>
<dbReference type="PANTHER" id="PTHR43798">
    <property type="entry name" value="MONOACYLGLYCEROL LIPASE"/>
    <property type="match status" value="1"/>
</dbReference>
<dbReference type="InterPro" id="IPR050266">
    <property type="entry name" value="AB_hydrolase_sf"/>
</dbReference>
<keyword evidence="3" id="KW-1185">Reference proteome</keyword>
<dbReference type="InterPro" id="IPR029058">
    <property type="entry name" value="AB_hydrolase_fold"/>
</dbReference>
<dbReference type="GO" id="GO:0016787">
    <property type="term" value="F:hydrolase activity"/>
    <property type="evidence" value="ECO:0007669"/>
    <property type="project" value="UniProtKB-KW"/>
</dbReference>
<dbReference type="Pfam" id="PF00561">
    <property type="entry name" value="Abhydrolase_1"/>
    <property type="match status" value="1"/>
</dbReference>
<feature type="domain" description="AB hydrolase-1" evidence="1">
    <location>
        <begin position="39"/>
        <end position="283"/>
    </location>
</feature>
<protein>
    <submittedName>
        <fullName evidence="2">2-hydroxy-6-ketonona-2,4-dienedioic acid hydrolase</fullName>
    </submittedName>
</protein>
<dbReference type="PRINTS" id="PR00412">
    <property type="entry name" value="EPOXHYDRLASE"/>
</dbReference>
<evidence type="ECO:0000313" key="3">
    <source>
        <dbReference type="Proteomes" id="UP000642509"/>
    </source>
</evidence>